<evidence type="ECO:0000256" key="7">
    <source>
        <dbReference type="ARBA" id="ARBA00022792"/>
    </source>
</evidence>
<dbReference type="EMBL" id="LN483157">
    <property type="protein sequence ID" value="CED84095.1"/>
    <property type="molecule type" value="Genomic_DNA"/>
</dbReference>
<dbReference type="GO" id="GO:0008017">
    <property type="term" value="F:microtubule binding"/>
    <property type="evidence" value="ECO:0007669"/>
    <property type="project" value="TreeGrafter"/>
</dbReference>
<evidence type="ECO:0000256" key="5">
    <source>
        <dbReference type="ARBA" id="ARBA00022723"/>
    </source>
</evidence>
<comment type="catalytic activity">
    <reaction evidence="16">
        <text>GTP + H2O = GDP + phosphate + H(+)</text>
        <dbReference type="Rhea" id="RHEA:19669"/>
        <dbReference type="ChEBI" id="CHEBI:15377"/>
        <dbReference type="ChEBI" id="CHEBI:15378"/>
        <dbReference type="ChEBI" id="CHEBI:37565"/>
        <dbReference type="ChEBI" id="CHEBI:43474"/>
        <dbReference type="ChEBI" id="CHEBI:58189"/>
        <dbReference type="EC" id="3.6.5.5"/>
    </reaction>
</comment>
<dbReference type="InterPro" id="IPR056495">
    <property type="entry name" value="LIS_MGM1"/>
</dbReference>
<evidence type="ECO:0000256" key="15">
    <source>
        <dbReference type="ARBA" id="ARBA00023157"/>
    </source>
</evidence>
<dbReference type="GO" id="GO:0005743">
    <property type="term" value="C:mitochondrial inner membrane"/>
    <property type="evidence" value="ECO:0007669"/>
    <property type="project" value="UniProtKB-SubCell"/>
</dbReference>
<keyword evidence="14" id="KW-0472">Membrane</keyword>
<proteinExistence type="predicted"/>
<dbReference type="InterPro" id="IPR027417">
    <property type="entry name" value="P-loop_NTPase"/>
</dbReference>
<evidence type="ECO:0000256" key="9">
    <source>
        <dbReference type="ARBA" id="ARBA00022842"/>
    </source>
</evidence>
<dbReference type="InterPro" id="IPR030381">
    <property type="entry name" value="G_DYNAMIN_dom"/>
</dbReference>
<feature type="region of interest" description="Disordered" evidence="17">
    <location>
        <begin position="169"/>
        <end position="204"/>
    </location>
</feature>
<keyword evidence="7" id="KW-0999">Mitochondrion inner membrane</keyword>
<feature type="domain" description="Dynamin-type G" evidence="19">
    <location>
        <begin position="255"/>
        <end position="535"/>
    </location>
</feature>
<dbReference type="PRINTS" id="PR00195">
    <property type="entry name" value="DYNAMIN"/>
</dbReference>
<keyword evidence="8" id="KW-0378">Hydrolase</keyword>
<keyword evidence="4" id="KW-0812">Transmembrane</keyword>
<dbReference type="SUPFAM" id="SSF52540">
    <property type="entry name" value="P-loop containing nucleoside triphosphate hydrolases"/>
    <property type="match status" value="1"/>
</dbReference>
<evidence type="ECO:0000256" key="16">
    <source>
        <dbReference type="ARBA" id="ARBA00048040"/>
    </source>
</evidence>
<evidence type="ECO:0000256" key="2">
    <source>
        <dbReference type="ARBA" id="ARBA00004569"/>
    </source>
</evidence>
<evidence type="ECO:0000256" key="10">
    <source>
        <dbReference type="ARBA" id="ARBA00022946"/>
    </source>
</evidence>
<dbReference type="InterPro" id="IPR045063">
    <property type="entry name" value="Dynamin_N"/>
</dbReference>
<dbReference type="Pfam" id="PF00350">
    <property type="entry name" value="Dynamin_N"/>
    <property type="match status" value="1"/>
</dbReference>
<dbReference type="InterPro" id="IPR000375">
    <property type="entry name" value="Dynamin_stalk"/>
</dbReference>
<dbReference type="GO" id="GO:0031623">
    <property type="term" value="P:receptor internalization"/>
    <property type="evidence" value="ECO:0007669"/>
    <property type="project" value="TreeGrafter"/>
</dbReference>
<dbReference type="FunFam" id="3.40.50.300:FF:000741">
    <property type="entry name" value="Putative mitochondrial dynamin GTPase"/>
    <property type="match status" value="1"/>
</dbReference>
<evidence type="ECO:0000256" key="1">
    <source>
        <dbReference type="ARBA" id="ARBA00004273"/>
    </source>
</evidence>
<organism evidence="20">
    <name type="scientific">Phaffia rhodozyma</name>
    <name type="common">Yeast</name>
    <name type="synonym">Xanthophyllomyces dendrorhous</name>
    <dbReference type="NCBI Taxonomy" id="264483"/>
    <lineage>
        <taxon>Eukaryota</taxon>
        <taxon>Fungi</taxon>
        <taxon>Dikarya</taxon>
        <taxon>Basidiomycota</taxon>
        <taxon>Agaricomycotina</taxon>
        <taxon>Tremellomycetes</taxon>
        <taxon>Cystofilobasidiales</taxon>
        <taxon>Mrakiaceae</taxon>
        <taxon>Phaffia</taxon>
    </lineage>
</organism>
<dbReference type="CDD" id="cd08771">
    <property type="entry name" value="DLP_1"/>
    <property type="match status" value="1"/>
</dbReference>
<dbReference type="InterPro" id="IPR022812">
    <property type="entry name" value="Dynamin"/>
</dbReference>
<accession>A0A0F7SU76</accession>
<dbReference type="GO" id="GO:0003924">
    <property type="term" value="F:GTPase activity"/>
    <property type="evidence" value="ECO:0007669"/>
    <property type="project" value="InterPro"/>
</dbReference>
<dbReference type="GO" id="GO:0005758">
    <property type="term" value="C:mitochondrial intermembrane space"/>
    <property type="evidence" value="ECO:0007669"/>
    <property type="project" value="UniProtKB-SubCell"/>
</dbReference>
<evidence type="ECO:0000256" key="8">
    <source>
        <dbReference type="ARBA" id="ARBA00022801"/>
    </source>
</evidence>
<dbReference type="Pfam" id="PF24550">
    <property type="entry name" value="LIS_MGM1"/>
    <property type="match status" value="1"/>
</dbReference>
<dbReference type="Pfam" id="PF01031">
    <property type="entry name" value="Dynamin_M"/>
    <property type="match status" value="1"/>
</dbReference>
<dbReference type="PANTHER" id="PTHR11566:SF212">
    <property type="entry name" value="DYNAMIN"/>
    <property type="match status" value="1"/>
</dbReference>
<dbReference type="EC" id="3.6.5.5" evidence="3"/>
<keyword evidence="9" id="KW-0460">Magnesium</keyword>
<keyword evidence="12" id="KW-0496">Mitochondrion</keyword>
<dbReference type="InterPro" id="IPR001401">
    <property type="entry name" value="Dynamin_GTPase"/>
</dbReference>
<evidence type="ECO:0000256" key="12">
    <source>
        <dbReference type="ARBA" id="ARBA00023128"/>
    </source>
</evidence>
<dbReference type="GO" id="GO:0061024">
    <property type="term" value="P:membrane organization"/>
    <property type="evidence" value="ECO:0007669"/>
    <property type="project" value="UniProtKB-ARBA"/>
</dbReference>
<dbReference type="GO" id="GO:0005886">
    <property type="term" value="C:plasma membrane"/>
    <property type="evidence" value="ECO:0007669"/>
    <property type="project" value="TreeGrafter"/>
</dbReference>
<evidence type="ECO:0000256" key="4">
    <source>
        <dbReference type="ARBA" id="ARBA00022692"/>
    </source>
</evidence>
<keyword evidence="10" id="KW-0809">Transit peptide</keyword>
<dbReference type="PROSITE" id="PS51388">
    <property type="entry name" value="GED"/>
    <property type="match status" value="1"/>
</dbReference>
<feature type="domain" description="GED" evidence="18">
    <location>
        <begin position="841"/>
        <end position="932"/>
    </location>
</feature>
<dbReference type="PANTHER" id="PTHR11566">
    <property type="entry name" value="DYNAMIN"/>
    <property type="match status" value="1"/>
</dbReference>
<keyword evidence="6" id="KW-0547">Nucleotide-binding</keyword>
<evidence type="ECO:0000259" key="19">
    <source>
        <dbReference type="PROSITE" id="PS51718"/>
    </source>
</evidence>
<keyword evidence="11" id="KW-1133">Transmembrane helix</keyword>
<sequence>MLRALRRPPPRLSSVAQPQPRVRSIFVPLQRLTISTSSGNASKLQHSLRPLSVRALSFGSFGRILGRSIRLPLTGAAIGGGAMSAAAYQVENLRTQATSWLDFATSTISDTTSTLFDSASNAASEISSALSSGVDSARQGIDGLTSELSGLEPPDWFQSGLAWFKEGRIGTDEPAPQTASTEDSSNNETEGDEEGGDPSPAPPAILSALAALTSSSSDEDHPSARSTLEDSTLLLLTKKLIEIRQVLLSIDQSDALKLPSIVVIGSQSSGKSSVLEAIVGHEFLPKGDNMVTRRPIELTLIHTPPTAARPNPVEHGDFPSLGISGITDFRQIQKTLTDLNLSVPASQAVSDEPIDLRIYSPHVPDLTLIDLPGYIQIASMDQPPELKEKIAGLCDKYIQEPNIILAVCAADVDLANSPALKASRDVDPLGLRTIGVVTKMDLIPAEQGAQILKGNRYPLHLGYIGVVCKHTSKGIFGSDKSNITGAVLRREEDFFGGENSKVFRRTDENSVVVGTDKLRKKLMRVLETSMAGSLHGITNAVQLELEAATYQFKVQYNDRRVSPESYVAETLDTLKSQFREFSTQFTKPLIRARLKSKLDEKLLNILDQLYWADPRTAELSALGDDRKLTEKELDVAWLHKLETAKSLLTKSGVGRDSTSLVADGLRQLMETITSTEPLLNHPVTSERVIQFSHAILRDRIPVTSDQVENCIKPYKYDIELDDREWEVGRVRAESLMEREIGLMEAKLAEIRDKVGGRRTLDGLVRHVGDIEREKKEIAKRKLERMRKGEEEVEETVTPSDPYKYNTAHLAEARHAMIFQDRLQIIKLRKLALKSRRCKAGPDERAFCPEAFLNAVADKLAYTSTMFINVELLDPFFYQFPSGIDTGLRPDLITNPDFARENPTIRAHLELQERKDKLEKVMASLQSLIDLRQDAMPETRKRGAAGFFGFRS</sequence>
<keyword evidence="15" id="KW-1015">Disulfide bond</keyword>
<keyword evidence="5" id="KW-0479">Metal-binding</keyword>
<evidence type="ECO:0000256" key="14">
    <source>
        <dbReference type="ARBA" id="ARBA00023136"/>
    </source>
</evidence>
<dbReference type="Gene3D" id="3.40.50.300">
    <property type="entry name" value="P-loop containing nucleotide triphosphate hydrolases"/>
    <property type="match status" value="1"/>
</dbReference>
<dbReference type="SMART" id="SM00053">
    <property type="entry name" value="DYNc"/>
    <property type="match status" value="1"/>
</dbReference>
<comment type="subcellular location">
    <subcellularLocation>
        <location evidence="1">Mitochondrion inner membrane</location>
    </subcellularLocation>
    <subcellularLocation>
        <location evidence="2">Mitochondrion intermembrane space</location>
    </subcellularLocation>
</comment>
<evidence type="ECO:0000259" key="18">
    <source>
        <dbReference type="PROSITE" id="PS51388"/>
    </source>
</evidence>
<dbReference type="PROSITE" id="PS51718">
    <property type="entry name" value="G_DYNAMIN_2"/>
    <property type="match status" value="1"/>
</dbReference>
<dbReference type="GO" id="GO:0005525">
    <property type="term" value="F:GTP binding"/>
    <property type="evidence" value="ECO:0007669"/>
    <property type="project" value="UniProtKB-KW"/>
</dbReference>
<dbReference type="GO" id="GO:0046872">
    <property type="term" value="F:metal ion binding"/>
    <property type="evidence" value="ECO:0007669"/>
    <property type="project" value="UniProtKB-KW"/>
</dbReference>
<protein>
    <recommendedName>
        <fullName evidence="3">dynamin GTPase</fullName>
        <ecNumber evidence="3">3.6.5.5</ecNumber>
    </recommendedName>
</protein>
<reference evidence="20" key="1">
    <citation type="submission" date="2014-08" db="EMBL/GenBank/DDBJ databases">
        <authorList>
            <person name="Sharma Rahul"/>
            <person name="Thines Marco"/>
        </authorList>
    </citation>
    <scope>NUCLEOTIDE SEQUENCE</scope>
</reference>
<evidence type="ECO:0000256" key="3">
    <source>
        <dbReference type="ARBA" id="ARBA00011980"/>
    </source>
</evidence>
<name>A0A0F7SU76_PHARH</name>
<evidence type="ECO:0000256" key="17">
    <source>
        <dbReference type="SAM" id="MobiDB-lite"/>
    </source>
</evidence>
<keyword evidence="13" id="KW-0342">GTP-binding</keyword>
<evidence type="ECO:0000256" key="11">
    <source>
        <dbReference type="ARBA" id="ARBA00022989"/>
    </source>
</evidence>
<evidence type="ECO:0000256" key="13">
    <source>
        <dbReference type="ARBA" id="ARBA00023134"/>
    </source>
</evidence>
<dbReference type="AlphaFoldDB" id="A0A0F7SU76"/>
<dbReference type="InterPro" id="IPR020850">
    <property type="entry name" value="GED_dom"/>
</dbReference>
<evidence type="ECO:0000313" key="20">
    <source>
        <dbReference type="EMBL" id="CED84095.1"/>
    </source>
</evidence>
<evidence type="ECO:0000256" key="6">
    <source>
        <dbReference type="ARBA" id="ARBA00022741"/>
    </source>
</evidence>
<dbReference type="GO" id="GO:0005874">
    <property type="term" value="C:microtubule"/>
    <property type="evidence" value="ECO:0007669"/>
    <property type="project" value="TreeGrafter"/>
</dbReference>